<sequence>MVKNAFVGRDHVNKRVTIYGISKGLRNWGYQFIKDDETTPPNTMEE</sequence>
<proteinExistence type="predicted"/>
<dbReference type="EMBL" id="CAJVQA010009109">
    <property type="protein sequence ID" value="CAG8681230.1"/>
    <property type="molecule type" value="Genomic_DNA"/>
</dbReference>
<comment type="caution">
    <text evidence="1">The sequence shown here is derived from an EMBL/GenBank/DDBJ whole genome shotgun (WGS) entry which is preliminary data.</text>
</comment>
<evidence type="ECO:0000313" key="1">
    <source>
        <dbReference type="EMBL" id="CAG8681230.1"/>
    </source>
</evidence>
<dbReference type="Proteomes" id="UP000789759">
    <property type="component" value="Unassembled WGS sequence"/>
</dbReference>
<organism evidence="1 2">
    <name type="scientific">Cetraspora pellucida</name>
    <dbReference type="NCBI Taxonomy" id="1433469"/>
    <lineage>
        <taxon>Eukaryota</taxon>
        <taxon>Fungi</taxon>
        <taxon>Fungi incertae sedis</taxon>
        <taxon>Mucoromycota</taxon>
        <taxon>Glomeromycotina</taxon>
        <taxon>Glomeromycetes</taxon>
        <taxon>Diversisporales</taxon>
        <taxon>Gigasporaceae</taxon>
        <taxon>Cetraspora</taxon>
    </lineage>
</organism>
<protein>
    <submittedName>
        <fullName evidence="1">23987_t:CDS:1</fullName>
    </submittedName>
</protein>
<dbReference type="AlphaFoldDB" id="A0A9N9EJG1"/>
<accession>A0A9N9EJG1</accession>
<evidence type="ECO:0000313" key="2">
    <source>
        <dbReference type="Proteomes" id="UP000789759"/>
    </source>
</evidence>
<name>A0A9N9EJG1_9GLOM</name>
<gene>
    <name evidence="1" type="ORF">CPELLU_LOCUS10800</name>
</gene>
<feature type="non-terminal residue" evidence="1">
    <location>
        <position position="46"/>
    </location>
</feature>
<keyword evidence="2" id="KW-1185">Reference proteome</keyword>
<reference evidence="1" key="1">
    <citation type="submission" date="2021-06" db="EMBL/GenBank/DDBJ databases">
        <authorList>
            <person name="Kallberg Y."/>
            <person name="Tangrot J."/>
            <person name="Rosling A."/>
        </authorList>
    </citation>
    <scope>NUCLEOTIDE SEQUENCE</scope>
    <source>
        <strain evidence="1">FL966</strain>
    </source>
</reference>